<proteinExistence type="predicted"/>
<dbReference type="PANTHER" id="PTHR34595:SF7">
    <property type="entry name" value="SLL1039 PROTEIN"/>
    <property type="match status" value="1"/>
</dbReference>
<reference evidence="3" key="1">
    <citation type="submission" date="2015-08" db="EMBL/GenBank/DDBJ databases">
        <authorList>
            <person name="Varghese N."/>
        </authorList>
    </citation>
    <scope>NUCLEOTIDE SEQUENCE [LARGE SCALE GENOMIC DNA]</scope>
    <source>
        <strain evidence="3">JCM 18476</strain>
    </source>
</reference>
<dbReference type="InterPro" id="IPR016450">
    <property type="entry name" value="UCP005522"/>
</dbReference>
<sequence>MDKLTEKYNSDPFFDELIDFQGQARTPAKQLLEYLDGLPPEELEKRRITAEATVQEMGISFTVYTEEGNIDRAWPFDIVPRTIAATDWETTAQGLKQRLTALNHFINDLYHDQRCIKDGIIPEHIIRDSKNFRPECVGVSPKYGVWAHICGTDLVRDEHGEFFVLEDNLRVPSGVSYMLENRAITKRVLPELFENDKILPVGAYTSDLFDTLAALSPREVERPEIVVLTPGIYNSAYFEHAFLAQQMGVELVEGADLFVDEDDCVYMKTIYGPERVDVIYRRIDDLFLDPEAFHPDSVLGVAGLMRAWKAGNVALANAPGAGVADDKVVYAYVPDLIRYYLNEEPILKNVKTYLCDDEKDREYVLAHLDELVVKPANESGGYGMLVGPHSTKKEQQLFAELIKANPRNYIAQPTLKLSTAPTLIGKGSLEPRHLDLRPFILQSKNTYVTTGGLTRVAMRKGSLVVNSSQGGGSKDTWIVDTKGA</sequence>
<dbReference type="SUPFAM" id="SSF56059">
    <property type="entry name" value="Glutathione synthetase ATP-binding domain-like"/>
    <property type="match status" value="1"/>
</dbReference>
<protein>
    <submittedName>
        <fullName evidence="2">Uncharacterized conserved protein, circularly permuted ATPgrasp superfamily</fullName>
    </submittedName>
</protein>
<dbReference type="Gene3D" id="3.30.1490.270">
    <property type="match status" value="1"/>
</dbReference>
<dbReference type="PANTHER" id="PTHR34595">
    <property type="entry name" value="BLR5612 PROTEIN"/>
    <property type="match status" value="1"/>
</dbReference>
<keyword evidence="3" id="KW-1185">Reference proteome</keyword>
<evidence type="ECO:0000259" key="1">
    <source>
        <dbReference type="Pfam" id="PF14403"/>
    </source>
</evidence>
<accession>A0A0K6IQJ9</accession>
<name>A0A0K6IQJ9_9GAMM</name>
<evidence type="ECO:0000313" key="2">
    <source>
        <dbReference type="EMBL" id="CUB05390.1"/>
    </source>
</evidence>
<evidence type="ECO:0000313" key="3">
    <source>
        <dbReference type="Proteomes" id="UP000182769"/>
    </source>
</evidence>
<dbReference type="OrthoDB" id="9804079at2"/>
<dbReference type="STRING" id="1137284.GCA_001418205_02931"/>
<dbReference type="InterPro" id="IPR025841">
    <property type="entry name" value="CP_ATPgrasp_2"/>
</dbReference>
<dbReference type="InterPro" id="IPR051680">
    <property type="entry name" value="ATP-dep_Glu-Cys_Ligase-2"/>
</dbReference>
<dbReference type="Pfam" id="PF14403">
    <property type="entry name" value="CP_ATPgrasp_2"/>
    <property type="match status" value="1"/>
</dbReference>
<dbReference type="Proteomes" id="UP000182769">
    <property type="component" value="Unassembled WGS sequence"/>
</dbReference>
<dbReference type="EMBL" id="CYHG01000010">
    <property type="protein sequence ID" value="CUB05390.1"/>
    <property type="molecule type" value="Genomic_DNA"/>
</dbReference>
<feature type="domain" description="Circularly permuted ATP-grasp type 2" evidence="1">
    <location>
        <begin position="80"/>
        <end position="457"/>
    </location>
</feature>
<dbReference type="RefSeq" id="WP_055463970.1">
    <property type="nucleotide sequence ID" value="NZ_CYHG01000010.1"/>
</dbReference>
<gene>
    <name evidence="2" type="ORF">Ga0061065_11090</name>
</gene>
<organism evidence="2 3">
    <name type="scientific">Marinomonas fungiae</name>
    <dbReference type="NCBI Taxonomy" id="1137284"/>
    <lineage>
        <taxon>Bacteria</taxon>
        <taxon>Pseudomonadati</taxon>
        <taxon>Pseudomonadota</taxon>
        <taxon>Gammaproteobacteria</taxon>
        <taxon>Oceanospirillales</taxon>
        <taxon>Oceanospirillaceae</taxon>
        <taxon>Marinomonas</taxon>
    </lineage>
</organism>
<dbReference type="PIRSF" id="PIRSF005522">
    <property type="entry name" value="UCP005522"/>
    <property type="match status" value="1"/>
</dbReference>
<dbReference type="Gene3D" id="3.40.50.11290">
    <property type="match status" value="1"/>
</dbReference>
<dbReference type="AlphaFoldDB" id="A0A0K6IQJ9"/>